<dbReference type="EC" id="5.3.3.17" evidence="4"/>
<gene>
    <name evidence="4" type="primary">phzF</name>
    <name evidence="4" type="ORF">Q31a_37840</name>
</gene>
<dbReference type="Proteomes" id="UP000318017">
    <property type="component" value="Chromosome"/>
</dbReference>
<evidence type="ECO:0000256" key="1">
    <source>
        <dbReference type="ARBA" id="ARBA00008270"/>
    </source>
</evidence>
<feature type="active site" evidence="3">
    <location>
        <position position="49"/>
    </location>
</feature>
<protein>
    <submittedName>
        <fullName evidence="4">Trans-2,3-dihydro-3-hydroxyanthranilate isomerase</fullName>
        <ecNumber evidence="4">5.3.3.17</ecNumber>
    </submittedName>
</protein>
<comment type="similarity">
    <text evidence="1">Belongs to the PhzF family.</text>
</comment>
<dbReference type="SUPFAM" id="SSF54506">
    <property type="entry name" value="Diaminopimelate epimerase-like"/>
    <property type="match status" value="1"/>
</dbReference>
<dbReference type="AlphaFoldDB" id="A0A518GA34"/>
<dbReference type="NCBIfam" id="TIGR00654">
    <property type="entry name" value="PhzF_family"/>
    <property type="match status" value="1"/>
</dbReference>
<dbReference type="GO" id="GO:0102943">
    <property type="term" value="F:trans-2,3-dihydro-3-hydroxy-anthranilate isomerase activity"/>
    <property type="evidence" value="ECO:0007669"/>
    <property type="project" value="UniProtKB-EC"/>
</dbReference>
<dbReference type="PANTHER" id="PTHR13774:SF17">
    <property type="entry name" value="PHENAZINE BIOSYNTHESIS-LIKE DOMAIN-CONTAINING PROTEIN"/>
    <property type="match status" value="1"/>
</dbReference>
<proteinExistence type="inferred from homology"/>
<evidence type="ECO:0000313" key="4">
    <source>
        <dbReference type="EMBL" id="QDV25458.1"/>
    </source>
</evidence>
<dbReference type="EMBL" id="CP036298">
    <property type="protein sequence ID" value="QDV25458.1"/>
    <property type="molecule type" value="Genomic_DNA"/>
</dbReference>
<evidence type="ECO:0000313" key="5">
    <source>
        <dbReference type="Proteomes" id="UP000318017"/>
    </source>
</evidence>
<dbReference type="OrthoDB" id="9788221at2"/>
<reference evidence="4 5" key="1">
    <citation type="submission" date="2019-02" db="EMBL/GenBank/DDBJ databases">
        <title>Deep-cultivation of Planctomycetes and their phenomic and genomic characterization uncovers novel biology.</title>
        <authorList>
            <person name="Wiegand S."/>
            <person name="Jogler M."/>
            <person name="Boedeker C."/>
            <person name="Pinto D."/>
            <person name="Vollmers J."/>
            <person name="Rivas-Marin E."/>
            <person name="Kohn T."/>
            <person name="Peeters S.H."/>
            <person name="Heuer A."/>
            <person name="Rast P."/>
            <person name="Oberbeckmann S."/>
            <person name="Bunk B."/>
            <person name="Jeske O."/>
            <person name="Meyerdierks A."/>
            <person name="Storesund J.E."/>
            <person name="Kallscheuer N."/>
            <person name="Luecker S."/>
            <person name="Lage O.M."/>
            <person name="Pohl T."/>
            <person name="Merkel B.J."/>
            <person name="Hornburger P."/>
            <person name="Mueller R.-W."/>
            <person name="Bruemmer F."/>
            <person name="Labrenz M."/>
            <person name="Spormann A.M."/>
            <person name="Op den Camp H."/>
            <person name="Overmann J."/>
            <person name="Amann R."/>
            <person name="Jetten M.S.M."/>
            <person name="Mascher T."/>
            <person name="Medema M.H."/>
            <person name="Devos D.P."/>
            <person name="Kaster A.-K."/>
            <person name="Ovreas L."/>
            <person name="Rohde M."/>
            <person name="Galperin M.Y."/>
            <person name="Jogler C."/>
        </authorList>
    </citation>
    <scope>NUCLEOTIDE SEQUENCE [LARGE SCALE GENOMIC DNA]</scope>
    <source>
        <strain evidence="4 5">Q31a</strain>
    </source>
</reference>
<organism evidence="4 5">
    <name type="scientific">Aureliella helgolandensis</name>
    <dbReference type="NCBI Taxonomy" id="2527968"/>
    <lineage>
        <taxon>Bacteria</taxon>
        <taxon>Pseudomonadati</taxon>
        <taxon>Planctomycetota</taxon>
        <taxon>Planctomycetia</taxon>
        <taxon>Pirellulales</taxon>
        <taxon>Pirellulaceae</taxon>
        <taxon>Aureliella</taxon>
    </lineage>
</organism>
<dbReference type="GO" id="GO:0005737">
    <property type="term" value="C:cytoplasm"/>
    <property type="evidence" value="ECO:0007669"/>
    <property type="project" value="TreeGrafter"/>
</dbReference>
<evidence type="ECO:0000256" key="2">
    <source>
        <dbReference type="ARBA" id="ARBA00023235"/>
    </source>
</evidence>
<sequence>MSPSSLPIWQVDAFAERAFTGNPAAICILHKFASDQWLQCVAAEMNLAETAFVVPTEEASLYHLRWFTPSTEVDLCGHATLAAAHVLWELKRVQHSMPIRFRTKSGQLVCYSTGLGIKLDFPASPVEPLKSEAVKLELLETLRIPQAEFFQTSFDIMVCVDSPDVVRDLNPDYRQLARVETRGVMVTSTADIEGVDFISRFFAPRCGIAEDPVTGSAHCCLAPYWAERMGRTTLVGYQASPRGGIVRCEVVHDRVHLTGNAITILEGFLKCEPD</sequence>
<keyword evidence="2 4" id="KW-0413">Isomerase</keyword>
<name>A0A518GA34_9BACT</name>
<evidence type="ECO:0000256" key="3">
    <source>
        <dbReference type="PIRSR" id="PIRSR016184-1"/>
    </source>
</evidence>
<dbReference type="Pfam" id="PF02567">
    <property type="entry name" value="PhzC-PhzF"/>
    <property type="match status" value="1"/>
</dbReference>
<dbReference type="KEGG" id="ahel:Q31a_37840"/>
<dbReference type="PANTHER" id="PTHR13774">
    <property type="entry name" value="PHENAZINE BIOSYNTHESIS PROTEIN"/>
    <property type="match status" value="1"/>
</dbReference>
<dbReference type="PIRSF" id="PIRSF016184">
    <property type="entry name" value="PhzC_PhzF"/>
    <property type="match status" value="1"/>
</dbReference>
<keyword evidence="5" id="KW-1185">Reference proteome</keyword>
<accession>A0A518GA34</accession>
<dbReference type="InterPro" id="IPR003719">
    <property type="entry name" value="Phenazine_PhzF-like"/>
</dbReference>
<dbReference type="Gene3D" id="3.10.310.10">
    <property type="entry name" value="Diaminopimelate Epimerase, Chain A, domain 1"/>
    <property type="match status" value="2"/>
</dbReference>
<dbReference type="RefSeq" id="WP_145080564.1">
    <property type="nucleotide sequence ID" value="NZ_CP036298.1"/>
</dbReference>